<dbReference type="InterPro" id="IPR008969">
    <property type="entry name" value="CarboxyPept-like_regulatory"/>
</dbReference>
<reference evidence="1" key="1">
    <citation type="submission" date="2018-05" db="EMBL/GenBank/DDBJ databases">
        <authorList>
            <person name="Lanie J.A."/>
            <person name="Ng W.-L."/>
            <person name="Kazmierczak K.M."/>
            <person name="Andrzejewski T.M."/>
            <person name="Davidsen T.M."/>
            <person name="Wayne K.J."/>
            <person name="Tettelin H."/>
            <person name="Glass J.I."/>
            <person name="Rusch D."/>
            <person name="Podicherti R."/>
            <person name="Tsui H.-C.T."/>
            <person name="Winkler M.E."/>
        </authorList>
    </citation>
    <scope>NUCLEOTIDE SEQUENCE</scope>
</reference>
<dbReference type="Gene3D" id="2.60.40.1120">
    <property type="entry name" value="Carboxypeptidase-like, regulatory domain"/>
    <property type="match status" value="1"/>
</dbReference>
<dbReference type="EMBL" id="UINC01117826">
    <property type="protein sequence ID" value="SVC90527.1"/>
    <property type="molecule type" value="Genomic_DNA"/>
</dbReference>
<sequence length="136" mass="15551">VRRLIFSLFVLITISFATVTVDGYAYLENQSDHSGINVIFKSHDTGTVSDSVTTEENGYFTVQVETNNYFITYEKDGYFSEDVKPRGTIELDANTTLSSVTLIKWTKLSKFANFIENKVVANFRKLNFPQKLLEKR</sequence>
<feature type="non-terminal residue" evidence="1">
    <location>
        <position position="136"/>
    </location>
</feature>
<dbReference type="AlphaFoldDB" id="A0A382QZW7"/>
<protein>
    <recommendedName>
        <fullName evidence="2">Carboxypeptidase regulatory-like domain-containing protein</fullName>
    </recommendedName>
</protein>
<evidence type="ECO:0008006" key="2">
    <source>
        <dbReference type="Google" id="ProtNLM"/>
    </source>
</evidence>
<proteinExistence type="predicted"/>
<evidence type="ECO:0000313" key="1">
    <source>
        <dbReference type="EMBL" id="SVC90527.1"/>
    </source>
</evidence>
<accession>A0A382QZW7</accession>
<dbReference type="SUPFAM" id="SSF49464">
    <property type="entry name" value="Carboxypeptidase regulatory domain-like"/>
    <property type="match status" value="1"/>
</dbReference>
<name>A0A382QZW7_9ZZZZ</name>
<feature type="non-terminal residue" evidence="1">
    <location>
        <position position="1"/>
    </location>
</feature>
<organism evidence="1">
    <name type="scientific">marine metagenome</name>
    <dbReference type="NCBI Taxonomy" id="408172"/>
    <lineage>
        <taxon>unclassified sequences</taxon>
        <taxon>metagenomes</taxon>
        <taxon>ecological metagenomes</taxon>
    </lineage>
</organism>
<gene>
    <name evidence="1" type="ORF">METZ01_LOCUS343381</name>
</gene>